<reference evidence="1 2" key="1">
    <citation type="journal article" date="2018" name="PLoS ONE">
        <title>The draft genome of Kipferlia bialata reveals reductive genome evolution in fornicate parasites.</title>
        <authorList>
            <person name="Tanifuji G."/>
            <person name="Takabayashi S."/>
            <person name="Kume K."/>
            <person name="Takagi M."/>
            <person name="Nakayama T."/>
            <person name="Kamikawa R."/>
            <person name="Inagaki Y."/>
            <person name="Hashimoto T."/>
        </authorList>
    </citation>
    <scope>NUCLEOTIDE SEQUENCE [LARGE SCALE GENOMIC DNA]</scope>
    <source>
        <strain evidence="1">NY0173</strain>
    </source>
</reference>
<dbReference type="Proteomes" id="UP000265618">
    <property type="component" value="Unassembled WGS sequence"/>
</dbReference>
<dbReference type="AlphaFoldDB" id="A0A9K3CY52"/>
<keyword evidence="2" id="KW-1185">Reference proteome</keyword>
<comment type="caution">
    <text evidence="1">The sequence shown here is derived from an EMBL/GenBank/DDBJ whole genome shotgun (WGS) entry which is preliminary data.</text>
</comment>
<organism evidence="1 2">
    <name type="scientific">Kipferlia bialata</name>
    <dbReference type="NCBI Taxonomy" id="797122"/>
    <lineage>
        <taxon>Eukaryota</taxon>
        <taxon>Metamonada</taxon>
        <taxon>Carpediemonas-like organisms</taxon>
        <taxon>Kipferlia</taxon>
    </lineage>
</organism>
<evidence type="ECO:0000313" key="1">
    <source>
        <dbReference type="EMBL" id="GIQ83794.1"/>
    </source>
</evidence>
<dbReference type="EMBL" id="BDIP01001182">
    <property type="protein sequence ID" value="GIQ83794.1"/>
    <property type="molecule type" value="Genomic_DNA"/>
</dbReference>
<dbReference type="InterPro" id="IPR015943">
    <property type="entry name" value="WD40/YVTN_repeat-like_dom_sf"/>
</dbReference>
<name>A0A9K3CY52_9EUKA</name>
<sequence length="305" mass="33700">MYNDSIIPPKTKGVLKENSHHDSLAFAFYPDHRSALIGTRCNGIVKWDMEAGTLTALVDGEAVESHHIDRIGCLADGSFWVASCRGDSSKDARLRRFSADGTQMSRLFLWQRVRGMVVAENGDCIVSGGSHDQTTVKRVSAETGEVVWETVHPDNNIMACDSAGMMVARAPSLGVTISLSSATPGTVYHLPGYAYSALQPESTKFQAVQYPITVHSSRLYSIPKELRFSFKCPYGFMSPDGHIVMFHKDGDDQVHFMSVFSDAVFDKDPEDGYIVPIKTKAYLRDFLNARSHGNNCECMDMGKQL</sequence>
<dbReference type="Gene3D" id="2.130.10.10">
    <property type="entry name" value="YVTN repeat-like/Quinoprotein amine dehydrogenase"/>
    <property type="match status" value="1"/>
</dbReference>
<protein>
    <submittedName>
        <fullName evidence="1">Uncharacterized protein</fullName>
    </submittedName>
</protein>
<proteinExistence type="predicted"/>
<dbReference type="SUPFAM" id="SSF63829">
    <property type="entry name" value="Calcium-dependent phosphotriesterase"/>
    <property type="match status" value="1"/>
</dbReference>
<gene>
    <name evidence="1" type="ORF">KIPB_005166</name>
</gene>
<accession>A0A9K3CY52</accession>
<evidence type="ECO:0000313" key="2">
    <source>
        <dbReference type="Proteomes" id="UP000265618"/>
    </source>
</evidence>